<evidence type="ECO:0000313" key="7">
    <source>
        <dbReference type="Proteomes" id="UP000308230"/>
    </source>
</evidence>
<evidence type="ECO:0000256" key="4">
    <source>
        <dbReference type="ARBA" id="ARBA00022969"/>
    </source>
</evidence>
<accession>A0A5R9F7F6</accession>
<gene>
    <name evidence="6" type="ORF">FCL54_18785</name>
</gene>
<comment type="similarity">
    <text evidence="1">Belongs to the gamma-type SASP family.</text>
</comment>
<dbReference type="GO" id="GO:0030435">
    <property type="term" value="P:sporulation resulting in formation of a cellular spore"/>
    <property type="evidence" value="ECO:0007669"/>
    <property type="project" value="UniProtKB-KW"/>
</dbReference>
<evidence type="ECO:0000256" key="5">
    <source>
        <dbReference type="SAM" id="MobiDB-lite"/>
    </source>
</evidence>
<keyword evidence="3" id="KW-0677">Repeat</keyword>
<reference evidence="6 7" key="1">
    <citation type="submission" date="2019-04" db="EMBL/GenBank/DDBJ databases">
        <title>Bacillus caeni sp. nov., a bacterium isolated from mangrove sediment.</title>
        <authorList>
            <person name="Huang H."/>
            <person name="Mo K."/>
            <person name="Hu Y."/>
        </authorList>
    </citation>
    <scope>NUCLEOTIDE SEQUENCE [LARGE SCALE GENOMIC DNA]</scope>
    <source>
        <strain evidence="6 7">HB172195</strain>
    </source>
</reference>
<dbReference type="Pfam" id="PF04259">
    <property type="entry name" value="SASP_gamma"/>
    <property type="match status" value="1"/>
</dbReference>
<dbReference type="Proteomes" id="UP000308230">
    <property type="component" value="Unassembled WGS sequence"/>
</dbReference>
<feature type="compositionally biased region" description="Low complexity" evidence="5">
    <location>
        <begin position="22"/>
        <end position="42"/>
    </location>
</feature>
<feature type="compositionally biased region" description="Polar residues" evidence="5">
    <location>
        <begin position="43"/>
        <end position="53"/>
    </location>
</feature>
<keyword evidence="4" id="KW-0749">Sporulation</keyword>
<organism evidence="6 7">
    <name type="scientific">Exobacillus caeni</name>
    <dbReference type="NCBI Taxonomy" id="2574798"/>
    <lineage>
        <taxon>Bacteria</taxon>
        <taxon>Bacillati</taxon>
        <taxon>Bacillota</taxon>
        <taxon>Bacilli</taxon>
        <taxon>Bacillales</taxon>
        <taxon>Guptibacillaceae</taxon>
        <taxon>Exobacillus</taxon>
    </lineage>
</organism>
<protein>
    <recommendedName>
        <fullName evidence="2">Small, acid-soluble spore protein gamma-type</fullName>
    </recommendedName>
</protein>
<dbReference type="AlphaFoldDB" id="A0A5R9F7F6"/>
<evidence type="ECO:0000256" key="2">
    <source>
        <dbReference type="ARBA" id="ARBA00014721"/>
    </source>
</evidence>
<dbReference type="RefSeq" id="WP_138128483.1">
    <property type="nucleotide sequence ID" value="NZ_SWLG01000017.1"/>
</dbReference>
<feature type="compositionally biased region" description="Polar residues" evidence="5">
    <location>
        <begin position="1"/>
        <end position="16"/>
    </location>
</feature>
<name>A0A5R9F7F6_9BACL</name>
<dbReference type="InterPro" id="IPR006341">
    <property type="entry name" value="Spore_gamma"/>
</dbReference>
<evidence type="ECO:0000313" key="6">
    <source>
        <dbReference type="EMBL" id="TLS35705.1"/>
    </source>
</evidence>
<feature type="region of interest" description="Disordered" evidence="5">
    <location>
        <begin position="1"/>
        <end position="62"/>
    </location>
</feature>
<evidence type="ECO:0000256" key="1">
    <source>
        <dbReference type="ARBA" id="ARBA00006710"/>
    </source>
</evidence>
<dbReference type="NCBIfam" id="TIGR01442">
    <property type="entry name" value="SASP_gamma"/>
    <property type="match status" value="1"/>
</dbReference>
<proteinExistence type="inferred from homology"/>
<sequence>MAKQPGKTQAGTNVQHVRQKNQQSAAGQAGAEAFGTEFASETDAQQVRQQNAKAEQKKGQNS</sequence>
<dbReference type="EMBL" id="SWLG01000017">
    <property type="protein sequence ID" value="TLS35705.1"/>
    <property type="molecule type" value="Genomic_DNA"/>
</dbReference>
<keyword evidence="7" id="KW-1185">Reference proteome</keyword>
<comment type="caution">
    <text evidence="6">The sequence shown here is derived from an EMBL/GenBank/DDBJ whole genome shotgun (WGS) entry which is preliminary data.</text>
</comment>
<evidence type="ECO:0000256" key="3">
    <source>
        <dbReference type="ARBA" id="ARBA00022737"/>
    </source>
</evidence>